<evidence type="ECO:0000313" key="6">
    <source>
        <dbReference type="EMBL" id="GBQ20186.1"/>
    </source>
</evidence>
<dbReference type="Pfam" id="PF00126">
    <property type="entry name" value="HTH_1"/>
    <property type="match status" value="1"/>
</dbReference>
<keyword evidence="4" id="KW-0804">Transcription</keyword>
<evidence type="ECO:0000256" key="3">
    <source>
        <dbReference type="ARBA" id="ARBA00023125"/>
    </source>
</evidence>
<keyword evidence="2" id="KW-0805">Transcription regulation</keyword>
<dbReference type="InterPro" id="IPR005119">
    <property type="entry name" value="LysR_subst-bd"/>
</dbReference>
<gene>
    <name evidence="6" type="ORF">AA12717_0493</name>
</gene>
<keyword evidence="3" id="KW-0238">DNA-binding</keyword>
<reference evidence="6" key="1">
    <citation type="submission" date="2013-04" db="EMBL/GenBank/DDBJ databases">
        <title>The genome sequencing project of 58 acetic acid bacteria.</title>
        <authorList>
            <person name="Okamoto-Kainuma A."/>
            <person name="Ishikawa M."/>
            <person name="Umino S."/>
            <person name="Koizumi Y."/>
            <person name="Shiwa Y."/>
            <person name="Yoshikawa H."/>
            <person name="Matsutani M."/>
            <person name="Matsushita K."/>
        </authorList>
    </citation>
    <scope>NUCLEOTIDE SEQUENCE</scope>
    <source>
        <strain evidence="6">DSM 12717</strain>
    </source>
</reference>
<dbReference type="SUPFAM" id="SSF46785">
    <property type="entry name" value="Winged helix' DNA-binding domain"/>
    <property type="match status" value="1"/>
</dbReference>
<dbReference type="PRINTS" id="PR00039">
    <property type="entry name" value="HTHLYSR"/>
</dbReference>
<dbReference type="Pfam" id="PF03466">
    <property type="entry name" value="LysR_substrate"/>
    <property type="match status" value="1"/>
</dbReference>
<dbReference type="Gene3D" id="3.40.190.290">
    <property type="match status" value="1"/>
</dbReference>
<dbReference type="PANTHER" id="PTHR30126:SF40">
    <property type="entry name" value="HTH-TYPE TRANSCRIPTIONAL REGULATOR GLTR"/>
    <property type="match status" value="1"/>
</dbReference>
<protein>
    <submittedName>
        <fullName evidence="6">Transcriptional regulator</fullName>
    </submittedName>
</protein>
<dbReference type="EMBL" id="BAQP01000015">
    <property type="protein sequence ID" value="GBQ20186.1"/>
    <property type="molecule type" value="Genomic_DNA"/>
</dbReference>
<evidence type="ECO:0000256" key="4">
    <source>
        <dbReference type="ARBA" id="ARBA00023163"/>
    </source>
</evidence>
<dbReference type="PANTHER" id="PTHR30126">
    <property type="entry name" value="HTH-TYPE TRANSCRIPTIONAL REGULATOR"/>
    <property type="match status" value="1"/>
</dbReference>
<accession>A0ABQ0P2W4</accession>
<feature type="domain" description="HTH lysR-type" evidence="5">
    <location>
        <begin position="19"/>
        <end position="76"/>
    </location>
</feature>
<dbReference type="InterPro" id="IPR000847">
    <property type="entry name" value="LysR_HTH_N"/>
</dbReference>
<evidence type="ECO:0000259" key="5">
    <source>
        <dbReference type="PROSITE" id="PS50931"/>
    </source>
</evidence>
<comment type="similarity">
    <text evidence="1">Belongs to the LysR transcriptional regulatory family.</text>
</comment>
<keyword evidence="7" id="KW-1185">Reference proteome</keyword>
<dbReference type="CDD" id="cd08442">
    <property type="entry name" value="PBP2_YofA_SoxR_like"/>
    <property type="match status" value="1"/>
</dbReference>
<evidence type="ECO:0000313" key="7">
    <source>
        <dbReference type="Proteomes" id="UP001060895"/>
    </source>
</evidence>
<dbReference type="InterPro" id="IPR036390">
    <property type="entry name" value="WH_DNA-bd_sf"/>
</dbReference>
<dbReference type="SUPFAM" id="SSF53850">
    <property type="entry name" value="Periplasmic binding protein-like II"/>
    <property type="match status" value="1"/>
</dbReference>
<sequence length="319" mass="34903">MTRKQPNVQMLDIFRRDGVNSGDLQFFMAVFEAGGIGKAAERLNTVQSNVTSRIQRLEAQLGVQLFKRHTRGVELTSAGSKLVPVVEQINNLLGSLPTIVRDDSTPQGKLTIGAMETTTAIHLPSLLSGYAKAFPQVDLALRTGTTMELTRQVLEQELDGAFVCGPIAHPRLRTERVYDEELVLLADPDLDDLAQIVALGEVSIFVLRLGCSYRRKLEEILTNKGVSIARISEFGTFEAIFSCVAAGLGVTVVPRSMLSMIAARWTLSTHTLPPSEASVETVFIRRASAYVPNALSKFIDHVQEASQMLSNGRDFCQVA</sequence>
<dbReference type="Proteomes" id="UP001060895">
    <property type="component" value="Unassembled WGS sequence"/>
</dbReference>
<organism evidence="6 7">
    <name type="scientific">Gluconacetobacter sacchari DSM 12717</name>
    <dbReference type="NCBI Taxonomy" id="1307940"/>
    <lineage>
        <taxon>Bacteria</taxon>
        <taxon>Pseudomonadati</taxon>
        <taxon>Pseudomonadota</taxon>
        <taxon>Alphaproteobacteria</taxon>
        <taxon>Acetobacterales</taxon>
        <taxon>Acetobacteraceae</taxon>
        <taxon>Gluconacetobacter</taxon>
    </lineage>
</organism>
<evidence type="ECO:0000256" key="1">
    <source>
        <dbReference type="ARBA" id="ARBA00009437"/>
    </source>
</evidence>
<dbReference type="Gene3D" id="1.10.10.10">
    <property type="entry name" value="Winged helix-like DNA-binding domain superfamily/Winged helix DNA-binding domain"/>
    <property type="match status" value="1"/>
</dbReference>
<comment type="caution">
    <text evidence="6">The sequence shown here is derived from an EMBL/GenBank/DDBJ whole genome shotgun (WGS) entry which is preliminary data.</text>
</comment>
<evidence type="ECO:0000256" key="2">
    <source>
        <dbReference type="ARBA" id="ARBA00023015"/>
    </source>
</evidence>
<name>A0ABQ0P2W4_9PROT</name>
<dbReference type="PROSITE" id="PS50931">
    <property type="entry name" value="HTH_LYSR"/>
    <property type="match status" value="1"/>
</dbReference>
<proteinExistence type="inferred from homology"/>
<dbReference type="InterPro" id="IPR036388">
    <property type="entry name" value="WH-like_DNA-bd_sf"/>
</dbReference>